<name>A0A412AW15_9FIRM</name>
<organism evidence="1 2">
    <name type="scientific">[Clostridium] leptum</name>
    <dbReference type="NCBI Taxonomy" id="1535"/>
    <lineage>
        <taxon>Bacteria</taxon>
        <taxon>Bacillati</taxon>
        <taxon>Bacillota</taxon>
        <taxon>Clostridia</taxon>
        <taxon>Eubacteriales</taxon>
        <taxon>Oscillospiraceae</taxon>
        <taxon>Oscillospiraceae incertae sedis</taxon>
    </lineage>
</organism>
<gene>
    <name evidence="1" type="ORF">DWY99_10000</name>
</gene>
<reference evidence="1 2" key="1">
    <citation type="submission" date="2018-08" db="EMBL/GenBank/DDBJ databases">
        <title>A genome reference for cultivated species of the human gut microbiota.</title>
        <authorList>
            <person name="Zou Y."/>
            <person name="Xue W."/>
            <person name="Luo G."/>
        </authorList>
    </citation>
    <scope>NUCLEOTIDE SEQUENCE [LARGE SCALE GENOMIC DNA]</scope>
    <source>
        <strain evidence="1 2">AF28-26</strain>
    </source>
</reference>
<evidence type="ECO:0000313" key="1">
    <source>
        <dbReference type="EMBL" id="RGQ38178.1"/>
    </source>
</evidence>
<protein>
    <submittedName>
        <fullName evidence="1">Uncharacterized protein</fullName>
    </submittedName>
</protein>
<dbReference type="Proteomes" id="UP000284751">
    <property type="component" value="Unassembled WGS sequence"/>
</dbReference>
<evidence type="ECO:0000313" key="2">
    <source>
        <dbReference type="Proteomes" id="UP000284751"/>
    </source>
</evidence>
<accession>A0A412AW15</accession>
<dbReference type="EMBL" id="QRTC01000041">
    <property type="protein sequence ID" value="RGQ38178.1"/>
    <property type="molecule type" value="Genomic_DNA"/>
</dbReference>
<proteinExistence type="predicted"/>
<comment type="caution">
    <text evidence="1">The sequence shown here is derived from an EMBL/GenBank/DDBJ whole genome shotgun (WGS) entry which is preliminary data.</text>
</comment>
<sequence>MNVIILRDCYEKKKAFVPFFRTGLCSLSPIQCAWGVWPGGGGRAGRYERHSLNAQEREAFHRDVADDEAFIHLVTTAAEHKGRDVSLEGVHPDKCLKLYGLKRSEQSLTESLCGVYGETGKIESLFSDDYGVLVFYANENDEYVDSLVFRRKENLPGTQDKNGWVPLGSGSLTADEDFWLSTQKMAI</sequence>
<dbReference type="AlphaFoldDB" id="A0A412AW15"/>